<reference evidence="1 2" key="1">
    <citation type="submission" date="2019-02" db="EMBL/GenBank/DDBJ databases">
        <title>Deep-cultivation of Planctomycetes and their phenomic and genomic characterization uncovers novel biology.</title>
        <authorList>
            <person name="Wiegand S."/>
            <person name="Jogler M."/>
            <person name="Boedeker C."/>
            <person name="Pinto D."/>
            <person name="Vollmers J."/>
            <person name="Rivas-Marin E."/>
            <person name="Kohn T."/>
            <person name="Peeters S.H."/>
            <person name="Heuer A."/>
            <person name="Rast P."/>
            <person name="Oberbeckmann S."/>
            <person name="Bunk B."/>
            <person name="Jeske O."/>
            <person name="Meyerdierks A."/>
            <person name="Storesund J.E."/>
            <person name="Kallscheuer N."/>
            <person name="Luecker S."/>
            <person name="Lage O.M."/>
            <person name="Pohl T."/>
            <person name="Merkel B.J."/>
            <person name="Hornburger P."/>
            <person name="Mueller R.-W."/>
            <person name="Bruemmer F."/>
            <person name="Labrenz M."/>
            <person name="Spormann A.M."/>
            <person name="Op den Camp H."/>
            <person name="Overmann J."/>
            <person name="Amann R."/>
            <person name="Jetten M.S.M."/>
            <person name="Mascher T."/>
            <person name="Medema M.H."/>
            <person name="Devos D.P."/>
            <person name="Kaster A.-K."/>
            <person name="Ovreas L."/>
            <person name="Rohde M."/>
            <person name="Galperin M.Y."/>
            <person name="Jogler C."/>
        </authorList>
    </citation>
    <scope>NUCLEOTIDE SEQUENCE [LARGE SCALE GENOMIC DNA]</scope>
    <source>
        <strain evidence="1 2">Spa11</strain>
    </source>
</reference>
<dbReference type="KEGG" id="bmei:Spa11_42340"/>
<dbReference type="Proteomes" id="UP000316426">
    <property type="component" value="Chromosome"/>
</dbReference>
<protein>
    <recommendedName>
        <fullName evidence="3">Tetratricopeptide repeat protein</fullName>
    </recommendedName>
</protein>
<gene>
    <name evidence="1" type="ORF">Spa11_42340</name>
</gene>
<dbReference type="AlphaFoldDB" id="A0A518KDZ8"/>
<dbReference type="EMBL" id="CP036349">
    <property type="protein sequence ID" value="QDV76010.1"/>
    <property type="molecule type" value="Genomic_DNA"/>
</dbReference>
<name>A0A518KDZ8_9BACT</name>
<dbReference type="SUPFAM" id="SSF48452">
    <property type="entry name" value="TPR-like"/>
    <property type="match status" value="1"/>
</dbReference>
<accession>A0A518KDZ8</accession>
<evidence type="ECO:0000313" key="2">
    <source>
        <dbReference type="Proteomes" id="UP000316426"/>
    </source>
</evidence>
<sequence length="554" mass="60206">MRCGQLFPSHVRGGPFSQGMGGGARTLNKVRTGYRTKSLVHSPNRATSLRSIKTPPLAPPLKGEGNYALRLLLLVTLFVASPCNAQLSLDAELDRAAARYAPAATPAPEKVDALVAEAAEHYRAKRIDDAVAALDRAAGVAFAAEATGKAFELSLTAAEMLRKAGSAAEAAERFHQAALSNTRDPRAAQAHATAIEVLGATLDGAPAERLDQYAKLLDQHLSIWPESAAANTVRWRRVELVARRGQWDALLAAVRSVGPDDPHFDRSRELLVSAYAGLLVEDRSPKRFDAARDELQPLIFVDPRAWPAEWSPLQREAALVLARAAVDQHAEGLEYGKRLLVHALDDPPPPEPAWRRRAATLLVVAMLAGGEMTEADDWLRSVYKGKSAEREQLLITTLNHLRTDPGVGAGADRLLRSLGALEGEVRQDAQSAAALVAAGRDNEALQLYKQLAAERPDDRGVQIEYAKLLGSSTDAKDREASLGRWRLIESRSEAGSDGWFEARLQRLRLLIATGKRNDAKKLLALTRLLAPTLGGDERRAEFEQIAQQLEQASQ</sequence>
<organism evidence="1 2">
    <name type="scientific">Botrimarina mediterranea</name>
    <dbReference type="NCBI Taxonomy" id="2528022"/>
    <lineage>
        <taxon>Bacteria</taxon>
        <taxon>Pseudomonadati</taxon>
        <taxon>Planctomycetota</taxon>
        <taxon>Planctomycetia</taxon>
        <taxon>Pirellulales</taxon>
        <taxon>Lacipirellulaceae</taxon>
        <taxon>Botrimarina</taxon>
    </lineage>
</organism>
<evidence type="ECO:0000313" key="1">
    <source>
        <dbReference type="EMBL" id="QDV76010.1"/>
    </source>
</evidence>
<keyword evidence="2" id="KW-1185">Reference proteome</keyword>
<evidence type="ECO:0008006" key="3">
    <source>
        <dbReference type="Google" id="ProtNLM"/>
    </source>
</evidence>
<proteinExistence type="predicted"/>
<dbReference type="InterPro" id="IPR011990">
    <property type="entry name" value="TPR-like_helical_dom_sf"/>
</dbReference>